<protein>
    <submittedName>
        <fullName evidence="1">Uncharacterized protein</fullName>
    </submittedName>
</protein>
<dbReference type="Proteomes" id="UP000249453">
    <property type="component" value="Unassembled WGS sequence"/>
</dbReference>
<gene>
    <name evidence="1" type="ORF">C7374_11741</name>
</gene>
<keyword evidence="2" id="KW-1185">Reference proteome</keyword>
<dbReference type="AlphaFoldDB" id="A0A364JSD3"/>
<evidence type="ECO:0000313" key="1">
    <source>
        <dbReference type="EMBL" id="RAK25964.1"/>
    </source>
</evidence>
<reference evidence="1 2" key="1">
    <citation type="submission" date="2018-06" db="EMBL/GenBank/DDBJ databases">
        <title>Genomic Encyclopedia of Type Strains, Phase IV (KMG-IV): sequencing the most valuable type-strain genomes for metagenomic binning, comparative biology and taxonomic classification.</title>
        <authorList>
            <person name="Goeker M."/>
        </authorList>
    </citation>
    <scope>NUCLEOTIDE SEQUENCE [LARGE SCALE GENOMIC DNA]</scope>
    <source>
        <strain evidence="1 2">DSM 26720</strain>
    </source>
</reference>
<comment type="caution">
    <text evidence="1">The sequence shown here is derived from an EMBL/GenBank/DDBJ whole genome shotgun (WGS) entry which is preliminary data.</text>
</comment>
<evidence type="ECO:0000313" key="2">
    <source>
        <dbReference type="Proteomes" id="UP000249453"/>
    </source>
</evidence>
<name>A0A364JSD3_9HYPH</name>
<proteinExistence type="predicted"/>
<dbReference type="EMBL" id="QLMK01000017">
    <property type="protein sequence ID" value="RAK25964.1"/>
    <property type="molecule type" value="Genomic_DNA"/>
</dbReference>
<sequence>MRAGPALLVGLVKERRVFGRKIFACPQHSPREKLFRAVYVSDGMVIFTVLKAGTVEHTRPLSVFEWV</sequence>
<organism evidence="1 2">
    <name type="scientific">Falsochrobactrum ovis</name>
    <dbReference type="NCBI Taxonomy" id="1293442"/>
    <lineage>
        <taxon>Bacteria</taxon>
        <taxon>Pseudomonadati</taxon>
        <taxon>Pseudomonadota</taxon>
        <taxon>Alphaproteobacteria</taxon>
        <taxon>Hyphomicrobiales</taxon>
        <taxon>Brucellaceae</taxon>
        <taxon>Falsochrobactrum</taxon>
    </lineage>
</organism>
<accession>A0A364JSD3</accession>